<sequence>MREEHVPSREVKYQGMGGHNPFCEQKEASAAVGTHPEHSLGEGSQAGQGDRTAPSASATAALQAEQGRSTDTEKQSSALLQLSALTARAARSAPQPADTRPCLPLCLGEQTCRVHLKTSFTLRVARGPPAASDCPSPVPAGTHRGRAADCGPAGGRCPSPSCRRLEEEEMKKRR</sequence>
<reference evidence="3" key="1">
    <citation type="journal article" date="2013" name="Nat. Genet.">
        <title>The duck genome and transcriptome provide insight into an avian influenza virus reservoir species.</title>
        <authorList>
            <person name="Huang Y."/>
            <person name="Li Y."/>
            <person name="Burt D.W."/>
            <person name="Chen H."/>
            <person name="Zhang Y."/>
            <person name="Qian W."/>
            <person name="Kim H."/>
            <person name="Gan S."/>
            <person name="Zhao Y."/>
            <person name="Li J."/>
            <person name="Yi K."/>
            <person name="Feng H."/>
            <person name="Zhu P."/>
            <person name="Li B."/>
            <person name="Liu Q."/>
            <person name="Fairley S."/>
            <person name="Magor K.E."/>
            <person name="Du Z."/>
            <person name="Hu X."/>
            <person name="Goodman L."/>
            <person name="Tafer H."/>
            <person name="Vignal A."/>
            <person name="Lee T."/>
            <person name="Kim K.W."/>
            <person name="Sheng Z."/>
            <person name="An Y."/>
            <person name="Searle S."/>
            <person name="Herrero J."/>
            <person name="Groenen M.A."/>
            <person name="Crooijmans R.P."/>
            <person name="Faraut T."/>
            <person name="Cai Q."/>
            <person name="Webster R.G."/>
            <person name="Aldridge J.R."/>
            <person name="Warren W.C."/>
            <person name="Bartschat S."/>
            <person name="Kehr S."/>
            <person name="Marz M."/>
            <person name="Stadler P.F."/>
            <person name="Smith J."/>
            <person name="Kraus R.H."/>
            <person name="Zhao Y."/>
            <person name="Ren L."/>
            <person name="Fei J."/>
            <person name="Morisson M."/>
            <person name="Kaiser P."/>
            <person name="Griffin D.K."/>
            <person name="Rao M."/>
            <person name="Pitel F."/>
            <person name="Wang J."/>
            <person name="Li N."/>
        </authorList>
    </citation>
    <scope>NUCLEOTIDE SEQUENCE [LARGE SCALE GENOMIC DNA]</scope>
</reference>
<gene>
    <name evidence="2" type="ORF">Anapl_00833</name>
</gene>
<feature type="compositionally biased region" description="Basic and acidic residues" evidence="1">
    <location>
        <begin position="163"/>
        <end position="174"/>
    </location>
</feature>
<feature type="region of interest" description="Disordered" evidence="1">
    <location>
        <begin position="1"/>
        <end position="78"/>
    </location>
</feature>
<keyword evidence="3" id="KW-1185">Reference proteome</keyword>
<feature type="compositionally biased region" description="Low complexity" evidence="1">
    <location>
        <begin position="52"/>
        <end position="61"/>
    </location>
</feature>
<feature type="region of interest" description="Disordered" evidence="1">
    <location>
        <begin position="126"/>
        <end position="174"/>
    </location>
</feature>
<name>R0M126_ANAPL</name>
<protein>
    <submittedName>
        <fullName evidence="2">Uncharacterized protein</fullName>
    </submittedName>
</protein>
<evidence type="ECO:0000313" key="2">
    <source>
        <dbReference type="EMBL" id="EOB06363.1"/>
    </source>
</evidence>
<accession>R0M126</accession>
<dbReference type="Proteomes" id="UP000296049">
    <property type="component" value="Unassembled WGS sequence"/>
</dbReference>
<feature type="compositionally biased region" description="Basic and acidic residues" evidence="1">
    <location>
        <begin position="1"/>
        <end position="12"/>
    </location>
</feature>
<dbReference type="AlphaFoldDB" id="R0M126"/>
<evidence type="ECO:0000256" key="1">
    <source>
        <dbReference type="SAM" id="MobiDB-lite"/>
    </source>
</evidence>
<proteinExistence type="predicted"/>
<dbReference type="EMBL" id="KB742619">
    <property type="protein sequence ID" value="EOB06363.1"/>
    <property type="molecule type" value="Genomic_DNA"/>
</dbReference>
<evidence type="ECO:0000313" key="3">
    <source>
        <dbReference type="Proteomes" id="UP000296049"/>
    </source>
</evidence>
<organism evidence="2 3">
    <name type="scientific">Anas platyrhynchos</name>
    <name type="common">Mallard</name>
    <name type="synonym">Anas boschas</name>
    <dbReference type="NCBI Taxonomy" id="8839"/>
    <lineage>
        <taxon>Eukaryota</taxon>
        <taxon>Metazoa</taxon>
        <taxon>Chordata</taxon>
        <taxon>Craniata</taxon>
        <taxon>Vertebrata</taxon>
        <taxon>Euteleostomi</taxon>
        <taxon>Archelosauria</taxon>
        <taxon>Archosauria</taxon>
        <taxon>Dinosauria</taxon>
        <taxon>Saurischia</taxon>
        <taxon>Theropoda</taxon>
        <taxon>Coelurosauria</taxon>
        <taxon>Aves</taxon>
        <taxon>Neognathae</taxon>
        <taxon>Galloanserae</taxon>
        <taxon>Anseriformes</taxon>
        <taxon>Anatidae</taxon>
        <taxon>Anatinae</taxon>
        <taxon>Anas</taxon>
    </lineage>
</organism>